<reference evidence="2" key="1">
    <citation type="journal article" date="2019" name="Int. J. Syst. Evol. Microbiol.">
        <title>The Global Catalogue of Microorganisms (GCM) 10K type strain sequencing project: providing services to taxonomists for standard genome sequencing and annotation.</title>
        <authorList>
            <consortium name="The Broad Institute Genomics Platform"/>
            <consortium name="The Broad Institute Genome Sequencing Center for Infectious Disease"/>
            <person name="Wu L."/>
            <person name="Ma J."/>
        </authorList>
    </citation>
    <scope>NUCLEOTIDE SEQUENCE [LARGE SCALE GENOMIC DNA]</scope>
    <source>
        <strain evidence="2">JCM 19173</strain>
    </source>
</reference>
<organism evidence="1 2">
    <name type="scientific">Deinococcus radiotolerans</name>
    <dbReference type="NCBI Taxonomy" id="1309407"/>
    <lineage>
        <taxon>Bacteria</taxon>
        <taxon>Thermotogati</taxon>
        <taxon>Deinococcota</taxon>
        <taxon>Deinococci</taxon>
        <taxon>Deinococcales</taxon>
        <taxon>Deinococcaceae</taxon>
        <taxon>Deinococcus</taxon>
    </lineage>
</organism>
<evidence type="ECO:0000313" key="1">
    <source>
        <dbReference type="EMBL" id="GGL15905.1"/>
    </source>
</evidence>
<protein>
    <submittedName>
        <fullName evidence="1">Uncharacterized protein</fullName>
    </submittedName>
</protein>
<sequence>MRTPRCAKRRFRDRWDRLYGSTKQGDIGYLSRALLAYQFCERDADGSPSDLARLGALWTADYQVHHRAFMRGFTKGGED</sequence>
<accession>A0ABQ2FQ85</accession>
<dbReference type="Proteomes" id="UP000604341">
    <property type="component" value="Unassembled WGS sequence"/>
</dbReference>
<name>A0ABQ2FQ85_9DEIO</name>
<comment type="caution">
    <text evidence="1">The sequence shown here is derived from an EMBL/GenBank/DDBJ whole genome shotgun (WGS) entry which is preliminary data.</text>
</comment>
<evidence type="ECO:0000313" key="2">
    <source>
        <dbReference type="Proteomes" id="UP000604341"/>
    </source>
</evidence>
<gene>
    <name evidence="1" type="ORF">GCM10010844_38510</name>
</gene>
<proteinExistence type="predicted"/>
<keyword evidence="2" id="KW-1185">Reference proteome</keyword>
<dbReference type="EMBL" id="BMPE01000021">
    <property type="protein sequence ID" value="GGL15905.1"/>
    <property type="molecule type" value="Genomic_DNA"/>
</dbReference>
<dbReference type="RefSeq" id="WP_189070607.1">
    <property type="nucleotide sequence ID" value="NZ_BMPE01000021.1"/>
</dbReference>